<sequence length="243" mass="26919">MIGGKPFDVESLLRDCVVKKKRPIHDAIPTYNQTHSLQQQQATDLSIGKDKCPSDENGDCSNSSSTSGSSISAMRHSIDAYRQHLFSNATNEVAKSFLLSLRNLTSSSSSVPSSMVGIGGNNSTIQIKKTKRRSRAAFSHAQVIELERRFAQQKYLSSTERAELATLLSLQEQQVKIWFQNRRYKAKRKQLLSQVSATPNTRHVPVTVLVYENHGYSGNSSSSSSSSRLTHPKPPLMIPSINL</sequence>
<dbReference type="InterPro" id="IPR017970">
    <property type="entry name" value="Homeobox_CS"/>
</dbReference>
<dbReference type="PANTHER" id="PTHR24340">
    <property type="entry name" value="HOMEOBOX PROTEIN NKX"/>
    <property type="match status" value="1"/>
</dbReference>
<dbReference type="InterPro" id="IPR050394">
    <property type="entry name" value="Homeobox_NK-like"/>
</dbReference>
<evidence type="ECO:0000259" key="8">
    <source>
        <dbReference type="PROSITE" id="PS50071"/>
    </source>
</evidence>
<protein>
    <recommendedName>
        <fullName evidence="8">Homeobox domain-containing protein</fullName>
    </recommendedName>
</protein>
<dbReference type="GO" id="GO:0000978">
    <property type="term" value="F:RNA polymerase II cis-regulatory region sequence-specific DNA binding"/>
    <property type="evidence" value="ECO:0007669"/>
    <property type="project" value="TreeGrafter"/>
</dbReference>
<keyword evidence="11" id="KW-1185">Reference proteome</keyword>
<keyword evidence="2 5" id="KW-0238">DNA-binding</keyword>
<evidence type="ECO:0000256" key="3">
    <source>
        <dbReference type="ARBA" id="ARBA00023155"/>
    </source>
</evidence>
<dbReference type="Pfam" id="PF00046">
    <property type="entry name" value="Homeodomain"/>
    <property type="match status" value="1"/>
</dbReference>
<dbReference type="PRINTS" id="PR00024">
    <property type="entry name" value="HOMEOBOX"/>
</dbReference>
<proteinExistence type="predicted"/>
<comment type="caution">
    <text evidence="10">The sequence shown here is derived from an EMBL/GenBank/DDBJ whole genome shotgun (WGS) entry which is preliminary data.</text>
</comment>
<dbReference type="InterPro" id="IPR001356">
    <property type="entry name" value="HD"/>
</dbReference>
<dbReference type="PROSITE" id="PS00027">
    <property type="entry name" value="HOMEOBOX_1"/>
    <property type="match status" value="1"/>
</dbReference>
<dbReference type="GO" id="GO:0005634">
    <property type="term" value="C:nucleus"/>
    <property type="evidence" value="ECO:0007669"/>
    <property type="project" value="UniProtKB-SubCell"/>
</dbReference>
<evidence type="ECO:0000256" key="4">
    <source>
        <dbReference type="ARBA" id="ARBA00023242"/>
    </source>
</evidence>
<dbReference type="Proteomes" id="UP000663828">
    <property type="component" value="Unassembled WGS sequence"/>
</dbReference>
<comment type="subcellular location">
    <subcellularLocation>
        <location evidence="1 5 6">Nucleus</location>
    </subcellularLocation>
</comment>
<keyword evidence="4 5" id="KW-0539">Nucleus</keyword>
<name>A0A814LUE4_ADIRI</name>
<dbReference type="GO" id="GO:0030154">
    <property type="term" value="P:cell differentiation"/>
    <property type="evidence" value="ECO:0007669"/>
    <property type="project" value="TreeGrafter"/>
</dbReference>
<evidence type="ECO:0000313" key="11">
    <source>
        <dbReference type="Proteomes" id="UP000663828"/>
    </source>
</evidence>
<dbReference type="Proteomes" id="UP000663852">
    <property type="component" value="Unassembled WGS sequence"/>
</dbReference>
<dbReference type="GO" id="GO:0000981">
    <property type="term" value="F:DNA-binding transcription factor activity, RNA polymerase II-specific"/>
    <property type="evidence" value="ECO:0007669"/>
    <property type="project" value="InterPro"/>
</dbReference>
<dbReference type="SMART" id="SM00389">
    <property type="entry name" value="HOX"/>
    <property type="match status" value="1"/>
</dbReference>
<evidence type="ECO:0000256" key="1">
    <source>
        <dbReference type="ARBA" id="ARBA00004123"/>
    </source>
</evidence>
<organism evidence="10 11">
    <name type="scientific">Adineta ricciae</name>
    <name type="common">Rotifer</name>
    <dbReference type="NCBI Taxonomy" id="249248"/>
    <lineage>
        <taxon>Eukaryota</taxon>
        <taxon>Metazoa</taxon>
        <taxon>Spiralia</taxon>
        <taxon>Gnathifera</taxon>
        <taxon>Rotifera</taxon>
        <taxon>Eurotatoria</taxon>
        <taxon>Bdelloidea</taxon>
        <taxon>Adinetida</taxon>
        <taxon>Adinetidae</taxon>
        <taxon>Adineta</taxon>
    </lineage>
</organism>
<feature type="region of interest" description="Disordered" evidence="7">
    <location>
        <begin position="217"/>
        <end position="243"/>
    </location>
</feature>
<dbReference type="EMBL" id="CAJNOR010001070">
    <property type="protein sequence ID" value="CAF1068801.1"/>
    <property type="molecule type" value="Genomic_DNA"/>
</dbReference>
<dbReference type="InterPro" id="IPR009057">
    <property type="entry name" value="Homeodomain-like_sf"/>
</dbReference>
<evidence type="ECO:0000313" key="10">
    <source>
        <dbReference type="EMBL" id="CAF1068801.1"/>
    </source>
</evidence>
<dbReference type="SUPFAM" id="SSF46689">
    <property type="entry name" value="Homeodomain-like"/>
    <property type="match status" value="1"/>
</dbReference>
<dbReference type="CDD" id="cd00086">
    <property type="entry name" value="homeodomain"/>
    <property type="match status" value="1"/>
</dbReference>
<dbReference type="OrthoDB" id="6159439at2759"/>
<evidence type="ECO:0000256" key="7">
    <source>
        <dbReference type="SAM" id="MobiDB-lite"/>
    </source>
</evidence>
<dbReference type="EMBL" id="CAJNOJ010000025">
    <property type="protein sequence ID" value="CAF0865813.1"/>
    <property type="molecule type" value="Genomic_DNA"/>
</dbReference>
<dbReference type="Gene3D" id="1.10.10.60">
    <property type="entry name" value="Homeodomain-like"/>
    <property type="match status" value="1"/>
</dbReference>
<keyword evidence="3 5" id="KW-0371">Homeobox</keyword>
<evidence type="ECO:0000256" key="5">
    <source>
        <dbReference type="PROSITE-ProRule" id="PRU00108"/>
    </source>
</evidence>
<dbReference type="AlphaFoldDB" id="A0A814LUE4"/>
<gene>
    <name evidence="9" type="ORF">EDS130_LOCUS8039</name>
    <name evidence="10" type="ORF">XAT740_LOCUS16693</name>
</gene>
<feature type="DNA-binding region" description="Homeobox" evidence="5">
    <location>
        <begin position="131"/>
        <end position="190"/>
    </location>
</feature>
<feature type="domain" description="Homeobox" evidence="8">
    <location>
        <begin position="129"/>
        <end position="189"/>
    </location>
</feature>
<reference evidence="10" key="1">
    <citation type="submission" date="2021-02" db="EMBL/GenBank/DDBJ databases">
        <authorList>
            <person name="Nowell W R."/>
        </authorList>
    </citation>
    <scope>NUCLEOTIDE SEQUENCE</scope>
</reference>
<evidence type="ECO:0000256" key="2">
    <source>
        <dbReference type="ARBA" id="ARBA00023125"/>
    </source>
</evidence>
<feature type="compositionally biased region" description="Low complexity" evidence="7">
    <location>
        <begin position="61"/>
        <end position="71"/>
    </location>
</feature>
<evidence type="ECO:0000256" key="6">
    <source>
        <dbReference type="RuleBase" id="RU000682"/>
    </source>
</evidence>
<evidence type="ECO:0000313" key="9">
    <source>
        <dbReference type="EMBL" id="CAF0865813.1"/>
    </source>
</evidence>
<feature type="compositionally biased region" description="Polar residues" evidence="7">
    <location>
        <begin position="35"/>
        <end position="44"/>
    </location>
</feature>
<feature type="region of interest" description="Disordered" evidence="7">
    <location>
        <begin position="35"/>
        <end position="71"/>
    </location>
</feature>
<dbReference type="InterPro" id="IPR020479">
    <property type="entry name" value="HD_metazoa"/>
</dbReference>
<accession>A0A814LUE4</accession>
<dbReference type="PROSITE" id="PS50071">
    <property type="entry name" value="HOMEOBOX_2"/>
    <property type="match status" value="1"/>
</dbReference>